<evidence type="ECO:0000256" key="17">
    <source>
        <dbReference type="PIRSR" id="PIRSR606539-3"/>
    </source>
</evidence>
<dbReference type="GO" id="GO:0005802">
    <property type="term" value="C:trans-Golgi network"/>
    <property type="evidence" value="ECO:0007669"/>
    <property type="project" value="TreeGrafter"/>
</dbReference>
<keyword evidence="9 17" id="KW-0460">Magnesium</keyword>
<dbReference type="InterPro" id="IPR044492">
    <property type="entry name" value="P_typ_ATPase_HD_dom"/>
</dbReference>
<feature type="binding site" evidence="16">
    <location>
        <position position="701"/>
    </location>
    <ligand>
        <name>ATP</name>
        <dbReference type="ChEBI" id="CHEBI:30616"/>
    </ligand>
</feature>
<feature type="active site" description="4-aspartylphosphate intermediate" evidence="15">
    <location>
        <position position="407"/>
    </location>
</feature>
<feature type="binding site" evidence="17">
    <location>
        <position position="409"/>
    </location>
    <ligand>
        <name>Mg(2+)</name>
        <dbReference type="ChEBI" id="CHEBI:18420"/>
    </ligand>
</feature>
<dbReference type="SUPFAM" id="SSF81660">
    <property type="entry name" value="Metal cation-transporting ATPase, ATP-binding domain N"/>
    <property type="match status" value="1"/>
</dbReference>
<dbReference type="GO" id="GO:0045332">
    <property type="term" value="P:phospholipid translocation"/>
    <property type="evidence" value="ECO:0007669"/>
    <property type="project" value="TreeGrafter"/>
</dbReference>
<feature type="transmembrane region" description="Helical" evidence="18">
    <location>
        <begin position="70"/>
        <end position="93"/>
    </location>
</feature>
<dbReference type="GO" id="GO:0006890">
    <property type="term" value="P:retrograde vesicle-mediated transport, Golgi to endoplasmic reticulum"/>
    <property type="evidence" value="ECO:0007669"/>
    <property type="project" value="TreeGrafter"/>
</dbReference>
<keyword evidence="8 16" id="KW-0067">ATP-binding</keyword>
<dbReference type="InterPro" id="IPR032631">
    <property type="entry name" value="P-type_ATPase_N"/>
</dbReference>
<comment type="subcellular location">
    <subcellularLocation>
        <location evidence="2">Endomembrane system</location>
        <topology evidence="2">Multi-pass membrane protein</topology>
    </subcellularLocation>
    <subcellularLocation>
        <location evidence="18">Membrane</location>
        <topology evidence="18">Multi-pass membrane protein</topology>
    </subcellularLocation>
</comment>
<evidence type="ECO:0000256" key="9">
    <source>
        <dbReference type="ARBA" id="ARBA00022842"/>
    </source>
</evidence>
<feature type="domain" description="P-type ATPase N-terminal" evidence="19">
    <location>
        <begin position="52"/>
        <end position="111"/>
    </location>
</feature>
<feature type="transmembrane region" description="Helical" evidence="18">
    <location>
        <begin position="347"/>
        <end position="367"/>
    </location>
</feature>
<proteinExistence type="inferred from homology"/>
<dbReference type="InterPro" id="IPR023298">
    <property type="entry name" value="ATPase_P-typ_TM_dom_sf"/>
</dbReference>
<feature type="transmembrane region" description="Helical" evidence="18">
    <location>
        <begin position="1033"/>
        <end position="1053"/>
    </location>
</feature>
<feature type="binding site" evidence="16">
    <location>
        <position position="918"/>
    </location>
    <ligand>
        <name>ATP</name>
        <dbReference type="ChEBI" id="CHEBI:30616"/>
    </ligand>
</feature>
<feature type="binding site" evidence="17">
    <location>
        <position position="948"/>
    </location>
    <ligand>
        <name>Mg(2+)</name>
        <dbReference type="ChEBI" id="CHEBI:18420"/>
    </ligand>
</feature>
<dbReference type="GO" id="GO:0016887">
    <property type="term" value="F:ATP hydrolysis activity"/>
    <property type="evidence" value="ECO:0007669"/>
    <property type="project" value="InterPro"/>
</dbReference>
<keyword evidence="5 18" id="KW-0812">Transmembrane</keyword>
<comment type="cofactor">
    <cofactor evidence="1 17">
        <name>Mg(2+)</name>
        <dbReference type="ChEBI" id="CHEBI:18420"/>
    </cofactor>
</comment>
<dbReference type="Gene3D" id="3.40.1110.10">
    <property type="entry name" value="Calcium-transporting ATPase, cytoplasmic domain N"/>
    <property type="match status" value="1"/>
</dbReference>
<dbReference type="NCBIfam" id="TIGR01494">
    <property type="entry name" value="ATPase_P-type"/>
    <property type="match status" value="3"/>
</dbReference>
<dbReference type="GO" id="GO:0140326">
    <property type="term" value="F:ATPase-coupled intramembrane lipid transporter activity"/>
    <property type="evidence" value="ECO:0007669"/>
    <property type="project" value="UniProtKB-EC"/>
</dbReference>
<dbReference type="PROSITE" id="PS00154">
    <property type="entry name" value="ATPASE_E1_E2"/>
    <property type="match status" value="1"/>
</dbReference>
<evidence type="ECO:0000313" key="22">
    <source>
        <dbReference type="Proteomes" id="UP000290809"/>
    </source>
</evidence>
<dbReference type="GO" id="GO:0005886">
    <property type="term" value="C:plasma membrane"/>
    <property type="evidence" value="ECO:0007669"/>
    <property type="project" value="TreeGrafter"/>
</dbReference>
<feature type="binding site" evidence="16">
    <location>
        <position position="703"/>
    </location>
    <ligand>
        <name>ATP</name>
        <dbReference type="ChEBI" id="CHEBI:30616"/>
    </ligand>
</feature>
<feature type="binding site" evidence="17">
    <location>
        <position position="407"/>
    </location>
    <ligand>
        <name>Mg(2+)</name>
        <dbReference type="ChEBI" id="CHEBI:18420"/>
    </ligand>
</feature>
<comment type="caution">
    <text evidence="21">The sequence shown here is derived from an EMBL/GenBank/DDBJ whole genome shotgun (WGS) entry which is preliminary data.</text>
</comment>
<reference evidence="21 22" key="1">
    <citation type="journal article" date="2019" name="PLoS Pathog.">
        <title>Genome sequence of the bovine parasite Schistosoma bovis Tanzania.</title>
        <authorList>
            <person name="Oey H."/>
            <person name="Zakrzewski M."/>
            <person name="Gobert G."/>
            <person name="Gravermann K."/>
            <person name="Stoye J."/>
            <person name="Jones M."/>
            <person name="Mcmanus D."/>
            <person name="Krause L."/>
        </authorList>
    </citation>
    <scope>NUCLEOTIDE SEQUENCE [LARGE SCALE GENOMIC DNA]</scope>
    <source>
        <strain evidence="21 22">TAN1997</strain>
    </source>
</reference>
<dbReference type="GO" id="GO:0005768">
    <property type="term" value="C:endosome"/>
    <property type="evidence" value="ECO:0007669"/>
    <property type="project" value="TreeGrafter"/>
</dbReference>
<feature type="binding site" evidence="16">
    <location>
        <position position="947"/>
    </location>
    <ligand>
        <name>ATP</name>
        <dbReference type="ChEBI" id="CHEBI:30616"/>
    </ligand>
</feature>
<feature type="binding site" evidence="16">
    <location>
        <position position="409"/>
    </location>
    <ligand>
        <name>ATP</name>
        <dbReference type="ChEBI" id="CHEBI:30616"/>
    </ligand>
</feature>
<dbReference type="PANTHER" id="PTHR24092">
    <property type="entry name" value="PROBABLE PHOSPHOLIPID-TRANSPORTING ATPASE"/>
    <property type="match status" value="1"/>
</dbReference>
<evidence type="ECO:0000256" key="4">
    <source>
        <dbReference type="ARBA" id="ARBA00022448"/>
    </source>
</evidence>
<dbReference type="SFLD" id="SFLDF00027">
    <property type="entry name" value="p-type_atpase"/>
    <property type="match status" value="1"/>
</dbReference>
<evidence type="ECO:0000256" key="16">
    <source>
        <dbReference type="PIRSR" id="PIRSR606539-2"/>
    </source>
</evidence>
<dbReference type="InterPro" id="IPR006539">
    <property type="entry name" value="P-type_ATPase_IV"/>
</dbReference>
<evidence type="ECO:0000313" key="21">
    <source>
        <dbReference type="EMBL" id="RTG85704.1"/>
    </source>
</evidence>
<dbReference type="Pfam" id="PF16209">
    <property type="entry name" value="PhoLip_ATPase_N"/>
    <property type="match status" value="1"/>
</dbReference>
<feature type="transmembrane region" description="Helical" evidence="18">
    <location>
        <begin position="319"/>
        <end position="341"/>
    </location>
</feature>
<evidence type="ECO:0000256" key="10">
    <source>
        <dbReference type="ARBA" id="ARBA00022967"/>
    </source>
</evidence>
<evidence type="ECO:0000256" key="7">
    <source>
        <dbReference type="ARBA" id="ARBA00022741"/>
    </source>
</evidence>
<dbReference type="EMBL" id="QMKO01001924">
    <property type="protein sequence ID" value="RTG85704.1"/>
    <property type="molecule type" value="Genomic_DNA"/>
</dbReference>
<keyword evidence="6 17" id="KW-0479">Metal-binding</keyword>
<dbReference type="InterPro" id="IPR008250">
    <property type="entry name" value="ATPase_P-typ_transduc_dom_A_sf"/>
</dbReference>
<dbReference type="PRINTS" id="PR00119">
    <property type="entry name" value="CATATPASE"/>
</dbReference>
<evidence type="ECO:0000256" key="6">
    <source>
        <dbReference type="ARBA" id="ARBA00022723"/>
    </source>
</evidence>
<dbReference type="GO" id="GO:0005524">
    <property type="term" value="F:ATP binding"/>
    <property type="evidence" value="ECO:0007669"/>
    <property type="project" value="UniProtKB-UniRule"/>
</dbReference>
<evidence type="ECO:0000256" key="18">
    <source>
        <dbReference type="RuleBase" id="RU362033"/>
    </source>
</evidence>
<feature type="transmembrane region" description="Helical" evidence="18">
    <location>
        <begin position="108"/>
        <end position="127"/>
    </location>
</feature>
<evidence type="ECO:0000259" key="20">
    <source>
        <dbReference type="Pfam" id="PF16212"/>
    </source>
</evidence>
<evidence type="ECO:0000256" key="12">
    <source>
        <dbReference type="ARBA" id="ARBA00023055"/>
    </source>
</evidence>
<dbReference type="GO" id="GO:0000287">
    <property type="term" value="F:magnesium ion binding"/>
    <property type="evidence" value="ECO:0007669"/>
    <property type="project" value="UniProtKB-UniRule"/>
</dbReference>
<dbReference type="SUPFAM" id="SSF81653">
    <property type="entry name" value="Calcium ATPase, transduction domain A"/>
    <property type="match status" value="1"/>
</dbReference>
<feature type="binding site" evidence="16">
    <location>
        <position position="526"/>
    </location>
    <ligand>
        <name>ATP</name>
        <dbReference type="ChEBI" id="CHEBI:30616"/>
    </ligand>
</feature>
<feature type="binding site" evidence="16">
    <location>
        <position position="948"/>
    </location>
    <ligand>
        <name>ATP</name>
        <dbReference type="ChEBI" id="CHEBI:30616"/>
    </ligand>
</feature>
<keyword evidence="13 18" id="KW-0472">Membrane</keyword>
<keyword evidence="11 18" id="KW-1133">Transmembrane helix</keyword>
<dbReference type="InterPro" id="IPR036412">
    <property type="entry name" value="HAD-like_sf"/>
</dbReference>
<dbReference type="FunFam" id="3.40.50.1000:FF:000009">
    <property type="entry name" value="Phospholipid-transporting ATPase"/>
    <property type="match status" value="1"/>
</dbReference>
<evidence type="ECO:0000256" key="3">
    <source>
        <dbReference type="ARBA" id="ARBA00008109"/>
    </source>
</evidence>
<protein>
    <recommendedName>
        <fullName evidence="18">Phospholipid-transporting ATPase</fullName>
        <ecNumber evidence="18">7.6.2.1</ecNumber>
    </recommendedName>
</protein>
<feature type="binding site" evidence="16">
    <location>
        <position position="621"/>
    </location>
    <ligand>
        <name>ATP</name>
        <dbReference type="ChEBI" id="CHEBI:30616"/>
    </ligand>
</feature>
<keyword evidence="4" id="KW-0813">Transport</keyword>
<feature type="transmembrane region" description="Helical" evidence="18">
    <location>
        <begin position="1000"/>
        <end position="1027"/>
    </location>
</feature>
<dbReference type="SFLD" id="SFLDG00002">
    <property type="entry name" value="C1.7:_P-type_atpase_like"/>
    <property type="match status" value="1"/>
</dbReference>
<dbReference type="SFLD" id="SFLDS00003">
    <property type="entry name" value="Haloacid_Dehalogenase"/>
    <property type="match status" value="1"/>
</dbReference>
<dbReference type="EC" id="7.6.2.1" evidence="18"/>
<evidence type="ECO:0000256" key="1">
    <source>
        <dbReference type="ARBA" id="ARBA00001946"/>
    </source>
</evidence>
<feature type="binding site" evidence="16">
    <location>
        <position position="924"/>
    </location>
    <ligand>
        <name>ATP</name>
        <dbReference type="ChEBI" id="CHEBI:30616"/>
    </ligand>
</feature>
<feature type="binding site" evidence="16">
    <location>
        <position position="592"/>
    </location>
    <ligand>
        <name>ATP</name>
        <dbReference type="ChEBI" id="CHEBI:30616"/>
    </ligand>
</feature>
<feature type="binding site" evidence="16">
    <location>
        <position position="408"/>
    </location>
    <ligand>
        <name>ATP</name>
        <dbReference type="ChEBI" id="CHEBI:30616"/>
    </ligand>
</feature>
<evidence type="ECO:0000256" key="2">
    <source>
        <dbReference type="ARBA" id="ARBA00004127"/>
    </source>
</evidence>
<dbReference type="PANTHER" id="PTHR24092:SF5">
    <property type="entry name" value="PHOSPHOLIPID-TRANSPORTING ATPASE"/>
    <property type="match status" value="1"/>
</dbReference>
<dbReference type="SUPFAM" id="SSF56784">
    <property type="entry name" value="HAD-like"/>
    <property type="match status" value="2"/>
</dbReference>
<feature type="binding site" evidence="16">
    <location>
        <position position="702"/>
    </location>
    <ligand>
        <name>ATP</name>
        <dbReference type="ChEBI" id="CHEBI:30616"/>
    </ligand>
</feature>
<accession>A0A430QDH2</accession>
<feature type="binding site" evidence="16">
    <location>
        <position position="568"/>
    </location>
    <ligand>
        <name>ATP</name>
        <dbReference type="ChEBI" id="CHEBI:30616"/>
    </ligand>
</feature>
<evidence type="ECO:0000256" key="5">
    <source>
        <dbReference type="ARBA" id="ARBA00022692"/>
    </source>
</evidence>
<dbReference type="InterPro" id="IPR018303">
    <property type="entry name" value="ATPase_P-typ_P_site"/>
</dbReference>
<name>A0A430QDH2_SCHBO</name>
<evidence type="ECO:0000259" key="19">
    <source>
        <dbReference type="Pfam" id="PF16209"/>
    </source>
</evidence>
<comment type="similarity">
    <text evidence="3 18">Belongs to the cation transport ATPase (P-type) (TC 3.A.3) family. Type IV subfamily.</text>
</comment>
<feature type="binding site" evidence="17">
    <location>
        <position position="944"/>
    </location>
    <ligand>
        <name>Mg(2+)</name>
        <dbReference type="ChEBI" id="CHEBI:18420"/>
    </ligand>
</feature>
<dbReference type="AlphaFoldDB" id="A0A430QDH2"/>
<evidence type="ECO:0000256" key="14">
    <source>
        <dbReference type="ARBA" id="ARBA00034036"/>
    </source>
</evidence>
<keyword evidence="22" id="KW-1185">Reference proteome</keyword>
<dbReference type="Pfam" id="PF16212">
    <property type="entry name" value="PhoLip_ATPase_C"/>
    <property type="match status" value="1"/>
</dbReference>
<organism evidence="21 22">
    <name type="scientific">Schistosoma bovis</name>
    <name type="common">Blood fluke</name>
    <dbReference type="NCBI Taxonomy" id="6184"/>
    <lineage>
        <taxon>Eukaryota</taxon>
        <taxon>Metazoa</taxon>
        <taxon>Spiralia</taxon>
        <taxon>Lophotrochozoa</taxon>
        <taxon>Platyhelminthes</taxon>
        <taxon>Trematoda</taxon>
        <taxon>Digenea</taxon>
        <taxon>Strigeidida</taxon>
        <taxon>Schistosomatoidea</taxon>
        <taxon>Schistosomatidae</taxon>
        <taxon>Schistosoma</taxon>
    </lineage>
</organism>
<keyword evidence="12" id="KW-0445">Lipid transport</keyword>
<dbReference type="InterPro" id="IPR001757">
    <property type="entry name" value="P_typ_ATPase"/>
</dbReference>
<evidence type="ECO:0000256" key="8">
    <source>
        <dbReference type="ARBA" id="ARBA00022840"/>
    </source>
</evidence>
<dbReference type="STRING" id="6184.A0A430QDH2"/>
<keyword evidence="7 16" id="KW-0547">Nucleotide-binding</keyword>
<dbReference type="NCBIfam" id="TIGR01652">
    <property type="entry name" value="ATPase-Plipid"/>
    <property type="match status" value="1"/>
</dbReference>
<keyword evidence="10 18" id="KW-1278">Translocase</keyword>
<evidence type="ECO:0000256" key="11">
    <source>
        <dbReference type="ARBA" id="ARBA00022989"/>
    </source>
</evidence>
<gene>
    <name evidence="21" type="ORF">DC041_0011395</name>
</gene>
<dbReference type="InterPro" id="IPR023214">
    <property type="entry name" value="HAD_sf"/>
</dbReference>
<feature type="domain" description="P-type ATPase C-terminal" evidence="20">
    <location>
        <begin position="971"/>
        <end position="1094"/>
    </location>
</feature>
<dbReference type="InterPro" id="IPR032630">
    <property type="entry name" value="P_typ_ATPase_c"/>
</dbReference>
<sequence>MATGSSDSLLDSDNESERHRKCSTCSSSCISCCRNCRGPKVYHARVVNVGRPSKTQKFPSNRINNQKYNVISFIPLVLFEQFSVFLNLVFLVIACSQFIPELGVGRLYTYWGPLGFVIAITMIREAVDDIGRWSRDRDVNMAIYGKYVRNKEVSVMSSDIKVGDLIRLEKNQRVPADMILIWTSDRNGSCFIRTDQLDGETDWKLRYAIPTTHAFVSRTGHPSSLWDMEAQVYAEAPRQSIHSFEGTFVRTDVNPTSPTDSEASEVSLNIDHTLWSNTVLATGSAIGLVIYTGSETRAVMNSSRVRTKRGKIDQEINNITKLLFCILVLLALIMVALKGFSGSWYKYWWRFVVLFSYIIPLALRVNMDLAKIVYSFMIMRDKSLPNCLVRNTNIPEELGRICYLMSDKTGTLTQNEMVFKKLHLGSVAFASDSMEEVVQGLRNHFTAGSTIGNLSDQLTRQIRRTTNERMADAVLALAICHNVTPMTETYSNPGSIDVPGGESKEAMAMVSNVRLNRIQNPSSPDEVALVSWTATVGVTLVFRDLHRMRLRLPNDSFVEYEILNLFPFSSESKRMGIIVRDYSSKRIIFYVKGADTVMSSLVSYVDWLEDEAGNLAREGLRTLVVASRTLTEEQYSDFAQRYHSAKMSLTDRVEKMQSVVATLETNLEVLCLTGVEDKLQDGVRPALEALRNAGIRVWMLTGDKLETAACIAKSSRLVSRDTPMYIFKSVSGRMEAHLELNAFRKRCDHALLITGTSMEVSKFTCLRFYEHEFVELARQSPAVVVCRCSPTQKTQIVTLLRYHTKARVAAIGDGGNDVRPALEALRNAGIRVWMLTGDKLETAACIAKSSRLVSRDTPMYIFKSVSGRMEAHLELNAFRKRCDHALLITGTSMETCLRFYEHEFVELARQSPAVVVCRCSPTQKTQIVTLLRYHTKARVAAIGDGGNDVGMIQASDLGLGLLGKEGRQASLASDFSLAQFKHVTQLLLVHGRNCYKNTAALALFVIHRGSIITVMQAIFSAVFYFVAIPLFPSFLYVGYATVFTMFPVFSLVLDKDVPDRIALTYPELYKTLQKGRELTFKTYFIWQLISVYQG</sequence>
<dbReference type="Gene3D" id="2.70.150.10">
    <property type="entry name" value="Calcium-transporting ATPase, cytoplasmic transduction domain A"/>
    <property type="match status" value="1"/>
</dbReference>
<dbReference type="SUPFAM" id="SSF81665">
    <property type="entry name" value="Calcium ATPase, transmembrane domain M"/>
    <property type="match status" value="1"/>
</dbReference>
<dbReference type="Gene3D" id="3.40.50.1000">
    <property type="entry name" value="HAD superfamily/HAD-like"/>
    <property type="match status" value="2"/>
</dbReference>
<dbReference type="InterPro" id="IPR023299">
    <property type="entry name" value="ATPase_P-typ_cyto_dom_N"/>
</dbReference>
<feature type="binding site" evidence="16">
    <location>
        <position position="407"/>
    </location>
    <ligand>
        <name>ATP</name>
        <dbReference type="ChEBI" id="CHEBI:30616"/>
    </ligand>
</feature>
<comment type="catalytic activity">
    <reaction evidence="14 18">
        <text>ATP + H2O + phospholipidSide 1 = ADP + phosphate + phospholipidSide 2.</text>
        <dbReference type="EC" id="7.6.2.1"/>
    </reaction>
</comment>
<dbReference type="GO" id="GO:0006897">
    <property type="term" value="P:endocytosis"/>
    <property type="evidence" value="ECO:0007669"/>
    <property type="project" value="TreeGrafter"/>
</dbReference>
<evidence type="ECO:0000256" key="13">
    <source>
        <dbReference type="ARBA" id="ARBA00023136"/>
    </source>
</evidence>
<dbReference type="Pfam" id="PF13246">
    <property type="entry name" value="Cation_ATPase"/>
    <property type="match status" value="1"/>
</dbReference>
<evidence type="ECO:0000256" key="15">
    <source>
        <dbReference type="PIRSR" id="PIRSR606539-1"/>
    </source>
</evidence>
<dbReference type="Proteomes" id="UP000290809">
    <property type="component" value="Unassembled WGS sequence"/>
</dbReference>